<evidence type="ECO:0000259" key="1">
    <source>
        <dbReference type="Pfam" id="PF12697"/>
    </source>
</evidence>
<sequence>MKGLQVNDTAQFEHSIKLSGKQARYYDFAQLHTASDSTVSEIESSNDQPQPKPMAHFYGGNGFTVGVYQPLLSALSDQFHVTSLAMRGYWHDLPQDKVMTREQDADMLIEFLEQTQSGPVIGIGHSQGATATALAAAKRPDLFCAIYLIDPVTFTKAQSLLYSRIPRRVLLTRQPFKSTKVKQADWESVEAYYQHLRAQSPFRRISDENLRLFAANSLIEKPEGGFTLLFGPQYELASYFGTPYITPALKKLNQLNLPYHLILAKPTMFVSDDVRKSWQGIVPRDRITTLADYGHLVPMEAPEQCAKLIFKLQSR</sequence>
<organism evidence="2 3">
    <name type="scientific">Psychrobacter sanguinis</name>
    <dbReference type="NCBI Taxonomy" id="861445"/>
    <lineage>
        <taxon>Bacteria</taxon>
        <taxon>Pseudomonadati</taxon>
        <taxon>Pseudomonadota</taxon>
        <taxon>Gammaproteobacteria</taxon>
        <taxon>Moraxellales</taxon>
        <taxon>Moraxellaceae</taxon>
        <taxon>Psychrobacter</taxon>
    </lineage>
</organism>
<evidence type="ECO:0000313" key="3">
    <source>
        <dbReference type="Proteomes" id="UP000442109"/>
    </source>
</evidence>
<proteinExistence type="predicted"/>
<dbReference type="RefSeq" id="WP_155586759.1">
    <property type="nucleotide sequence ID" value="NZ_WFKQ01000001.1"/>
</dbReference>
<reference evidence="2 3" key="1">
    <citation type="journal article" date="2019" name="PLoS ONE">
        <title>Pup mortality in New Zealand sea lions (Phocarctos hookeri) at Enderby Island, Auckland Islands, 2013-18.</title>
        <authorList>
            <person name="Michael S.A."/>
            <person name="Hayman D.T.S."/>
            <person name="Gray R."/>
            <person name="Zhang J."/>
            <person name="Rogers L."/>
            <person name="Roe W.D."/>
        </authorList>
    </citation>
    <scope>NUCLEOTIDE SEQUENCE [LARGE SCALE GENOMIC DNA]</scope>
    <source>
        <strain evidence="2 3">SM868</strain>
    </source>
</reference>
<dbReference type="InterPro" id="IPR029058">
    <property type="entry name" value="AB_hydrolase_fold"/>
</dbReference>
<dbReference type="GO" id="GO:0016787">
    <property type="term" value="F:hydrolase activity"/>
    <property type="evidence" value="ECO:0007669"/>
    <property type="project" value="UniProtKB-KW"/>
</dbReference>
<dbReference type="Proteomes" id="UP000442109">
    <property type="component" value="Unassembled WGS sequence"/>
</dbReference>
<name>A0A844LYQ1_9GAMM</name>
<dbReference type="Pfam" id="PF12697">
    <property type="entry name" value="Abhydrolase_6"/>
    <property type="match status" value="1"/>
</dbReference>
<keyword evidence="3" id="KW-1185">Reference proteome</keyword>
<dbReference type="AlphaFoldDB" id="A0A844LYQ1"/>
<accession>A0A844LYQ1</accession>
<dbReference type="OrthoDB" id="5729753at2"/>
<dbReference type="Gene3D" id="3.40.50.1820">
    <property type="entry name" value="alpha/beta hydrolase"/>
    <property type="match status" value="1"/>
</dbReference>
<gene>
    <name evidence="2" type="ORF">GB996_02740</name>
</gene>
<protein>
    <submittedName>
        <fullName evidence="2">Alpha/beta fold hydrolase</fullName>
    </submittedName>
</protein>
<evidence type="ECO:0000313" key="2">
    <source>
        <dbReference type="EMBL" id="MUG31704.1"/>
    </source>
</evidence>
<dbReference type="InterPro" id="IPR000073">
    <property type="entry name" value="AB_hydrolase_1"/>
</dbReference>
<feature type="domain" description="AB hydrolase-1" evidence="1">
    <location>
        <begin position="60"/>
        <end position="307"/>
    </location>
</feature>
<keyword evidence="2" id="KW-0378">Hydrolase</keyword>
<dbReference type="EMBL" id="WFKQ01000001">
    <property type="protein sequence ID" value="MUG31704.1"/>
    <property type="molecule type" value="Genomic_DNA"/>
</dbReference>
<dbReference type="SUPFAM" id="SSF53474">
    <property type="entry name" value="alpha/beta-Hydrolases"/>
    <property type="match status" value="1"/>
</dbReference>
<comment type="caution">
    <text evidence="2">The sequence shown here is derived from an EMBL/GenBank/DDBJ whole genome shotgun (WGS) entry which is preliminary data.</text>
</comment>